<dbReference type="EMBL" id="JAATIS010001241">
    <property type="protein sequence ID" value="KAG2466948.1"/>
    <property type="molecule type" value="Genomic_DNA"/>
</dbReference>
<gene>
    <name evidence="1" type="primary">Fam240a</name>
    <name evidence="1" type="ORF">GTO96_0020863</name>
</gene>
<dbReference type="InterPro" id="IPR040261">
    <property type="entry name" value="FAM240"/>
</dbReference>
<dbReference type="PANTHER" id="PTHR40387">
    <property type="entry name" value="PROTEIN FAM240B"/>
    <property type="match status" value="1"/>
</dbReference>
<reference evidence="1 2" key="1">
    <citation type="journal article" date="2021" name="Cell">
        <title>Tracing the genetic footprints of vertebrate landing in non-teleost ray-finned fishes.</title>
        <authorList>
            <person name="Bi X."/>
            <person name="Wang K."/>
            <person name="Yang L."/>
            <person name="Pan H."/>
            <person name="Jiang H."/>
            <person name="Wei Q."/>
            <person name="Fang M."/>
            <person name="Yu H."/>
            <person name="Zhu C."/>
            <person name="Cai Y."/>
            <person name="He Y."/>
            <person name="Gan X."/>
            <person name="Zeng H."/>
            <person name="Yu D."/>
            <person name="Zhu Y."/>
            <person name="Jiang H."/>
            <person name="Qiu Q."/>
            <person name="Yang H."/>
            <person name="Zhang Y.E."/>
            <person name="Wang W."/>
            <person name="Zhu M."/>
            <person name="He S."/>
            <person name="Zhang G."/>
        </authorList>
    </citation>
    <scope>NUCLEOTIDE SEQUENCE [LARGE SCALE GENOMIC DNA]</scope>
    <source>
        <strain evidence="1">Bchr_013</strain>
    </source>
</reference>
<accession>A0A8X8BQR6</accession>
<dbReference type="AlphaFoldDB" id="A0A8X8BQR6"/>
<evidence type="ECO:0000313" key="2">
    <source>
        <dbReference type="Proteomes" id="UP000886611"/>
    </source>
</evidence>
<dbReference type="Proteomes" id="UP000886611">
    <property type="component" value="Unassembled WGS sequence"/>
</dbReference>
<feature type="non-terminal residue" evidence="1">
    <location>
        <position position="1"/>
    </location>
</feature>
<organism evidence="1 2">
    <name type="scientific">Polypterus senegalus</name>
    <name type="common">Senegal bichir</name>
    <dbReference type="NCBI Taxonomy" id="55291"/>
    <lineage>
        <taxon>Eukaryota</taxon>
        <taxon>Metazoa</taxon>
        <taxon>Chordata</taxon>
        <taxon>Craniata</taxon>
        <taxon>Vertebrata</taxon>
        <taxon>Euteleostomi</taxon>
        <taxon>Actinopterygii</taxon>
        <taxon>Polypteriformes</taxon>
        <taxon>Polypteridae</taxon>
        <taxon>Polypterus</taxon>
    </lineage>
</organism>
<name>A0A8X8BQR6_POLSE</name>
<dbReference type="PANTHER" id="PTHR40387:SF1">
    <property type="entry name" value="PROTEIN FAM240B"/>
    <property type="match status" value="1"/>
</dbReference>
<protein>
    <submittedName>
        <fullName evidence="1">F240A protein</fullName>
    </submittedName>
</protein>
<sequence>MNATRREMLIHDKQAIKSFWERKIESHTQLAKKEEVRVKKSALKKLRNEWVERLENRTRQLQNYNEETNISAFNRSIR</sequence>
<comment type="caution">
    <text evidence="1">The sequence shown here is derived from an EMBL/GenBank/DDBJ whole genome shotgun (WGS) entry which is preliminary data.</text>
</comment>
<keyword evidence="2" id="KW-1185">Reference proteome</keyword>
<proteinExistence type="predicted"/>
<feature type="non-terminal residue" evidence="1">
    <location>
        <position position="78"/>
    </location>
</feature>
<evidence type="ECO:0000313" key="1">
    <source>
        <dbReference type="EMBL" id="KAG2466948.1"/>
    </source>
</evidence>